<comment type="caution">
    <text evidence="1">The sequence shown here is derived from an EMBL/GenBank/DDBJ whole genome shotgun (WGS) entry which is preliminary data.</text>
</comment>
<reference evidence="2" key="1">
    <citation type="journal article" date="2023" name="Nat. Plants">
        <title>Single-cell RNA sequencing provides a high-resolution roadmap for understanding the multicellular compartmentation of specialized metabolism.</title>
        <authorList>
            <person name="Sun S."/>
            <person name="Shen X."/>
            <person name="Li Y."/>
            <person name="Li Y."/>
            <person name="Wang S."/>
            <person name="Li R."/>
            <person name="Zhang H."/>
            <person name="Shen G."/>
            <person name="Guo B."/>
            <person name="Wei J."/>
            <person name="Xu J."/>
            <person name="St-Pierre B."/>
            <person name="Chen S."/>
            <person name="Sun C."/>
        </authorList>
    </citation>
    <scope>NUCLEOTIDE SEQUENCE [LARGE SCALE GENOMIC DNA]</scope>
</reference>
<sequence length="609" mass="67785">MVTSLTKPISPAVLLIMIFALTMVIVIDGASSSGNTKPPPPITNTALKKIAASLEMYVDQLPQIPKLLGYSTRANYGRSIEPGRLTIGMYQIKWKFHRDLPETPVFAYGTSAATATVPGPLIEAIKGVPTYVTWKNFLPKKHILSWDPTISTAIPKTGGVPTVVHLHGGIHPPQSDGSALAWFTANYGEKGPKWSQMTYMYPNVQHAGNLWYHDHALGLTRVNLLAGLIAPYVIKDDPAIEAKMNLPSGPEFDRHLMVFDRSFYKDGSLYMNCTGNNPKIHPQWQPEYFGNVIIVNGKAWPFLEVKRRKYRFRIINTSNARYFRFSLTNGLSFIVLGSDTSYLSSPVKSSNITVAPAEIMDVLVDFSEVQGGNESELINDAPYPYPTGDAVDELNSKIMKFIIKPAEDQIPADNSQVPVSLISYHTSAVTAATTKRYIVMYEYLSSTGDPTHLYINGKSLSDPVTESPKSGSTEVWEVINLTGDNHPLHIHLTEFQAVKVQQLENLDTFESCMQKENDAIACNVTSHLTGSFIDVPEYEKTWKNVVKIEPGYQTTVVVKFNLVENDAPYPFDATAEPGYVYHCHILDHEDNEMIRPLKLVKWTTNGGKR</sequence>
<dbReference type="Proteomes" id="UP001060085">
    <property type="component" value="Linkage Group LG04"/>
</dbReference>
<evidence type="ECO:0000313" key="1">
    <source>
        <dbReference type="EMBL" id="KAI5669949.1"/>
    </source>
</evidence>
<accession>A0ACC0BBA5</accession>
<keyword evidence="2" id="KW-1185">Reference proteome</keyword>
<name>A0ACC0BBA5_CATRO</name>
<protein>
    <submittedName>
        <fullName evidence="1">Uncharacterized protein</fullName>
    </submittedName>
</protein>
<organism evidence="1 2">
    <name type="scientific">Catharanthus roseus</name>
    <name type="common">Madagascar periwinkle</name>
    <name type="synonym">Vinca rosea</name>
    <dbReference type="NCBI Taxonomy" id="4058"/>
    <lineage>
        <taxon>Eukaryota</taxon>
        <taxon>Viridiplantae</taxon>
        <taxon>Streptophyta</taxon>
        <taxon>Embryophyta</taxon>
        <taxon>Tracheophyta</taxon>
        <taxon>Spermatophyta</taxon>
        <taxon>Magnoliopsida</taxon>
        <taxon>eudicotyledons</taxon>
        <taxon>Gunneridae</taxon>
        <taxon>Pentapetalae</taxon>
        <taxon>asterids</taxon>
        <taxon>lamiids</taxon>
        <taxon>Gentianales</taxon>
        <taxon>Apocynaceae</taxon>
        <taxon>Rauvolfioideae</taxon>
        <taxon>Vinceae</taxon>
        <taxon>Catharanthinae</taxon>
        <taxon>Catharanthus</taxon>
    </lineage>
</organism>
<proteinExistence type="predicted"/>
<gene>
    <name evidence="1" type="ORF">M9H77_19802</name>
</gene>
<evidence type="ECO:0000313" key="2">
    <source>
        <dbReference type="Proteomes" id="UP001060085"/>
    </source>
</evidence>
<dbReference type="EMBL" id="CM044704">
    <property type="protein sequence ID" value="KAI5669949.1"/>
    <property type="molecule type" value="Genomic_DNA"/>
</dbReference>